<protein>
    <submittedName>
        <fullName evidence="7">Ribonuclease H-like domain-containing protein</fullName>
    </submittedName>
</protein>
<dbReference type="InterPro" id="IPR057670">
    <property type="entry name" value="SH3_retrovirus"/>
</dbReference>
<organism evidence="7 8">
    <name type="scientific">Tanacetum coccineum</name>
    <dbReference type="NCBI Taxonomy" id="301880"/>
    <lineage>
        <taxon>Eukaryota</taxon>
        <taxon>Viridiplantae</taxon>
        <taxon>Streptophyta</taxon>
        <taxon>Embryophyta</taxon>
        <taxon>Tracheophyta</taxon>
        <taxon>Spermatophyta</taxon>
        <taxon>Magnoliopsida</taxon>
        <taxon>eudicotyledons</taxon>
        <taxon>Gunneridae</taxon>
        <taxon>Pentapetalae</taxon>
        <taxon>asterids</taxon>
        <taxon>campanulids</taxon>
        <taxon>Asterales</taxon>
        <taxon>Asteraceae</taxon>
        <taxon>Asteroideae</taxon>
        <taxon>Anthemideae</taxon>
        <taxon>Anthemidinae</taxon>
        <taxon>Tanacetum</taxon>
    </lineage>
</organism>
<reference evidence="7" key="1">
    <citation type="journal article" date="2022" name="Int. J. Mol. Sci.">
        <title>Draft Genome of Tanacetum Coccineum: Genomic Comparison of Closely Related Tanacetum-Family Plants.</title>
        <authorList>
            <person name="Yamashiro T."/>
            <person name="Shiraishi A."/>
            <person name="Nakayama K."/>
            <person name="Satake H."/>
        </authorList>
    </citation>
    <scope>NUCLEOTIDE SEQUENCE</scope>
</reference>
<dbReference type="EMBL" id="BQNB010009132">
    <property type="protein sequence ID" value="GJS59190.1"/>
    <property type="molecule type" value="Genomic_DNA"/>
</dbReference>
<gene>
    <name evidence="7" type="ORF">Tco_0653974</name>
</gene>
<dbReference type="InterPro" id="IPR012337">
    <property type="entry name" value="RNaseH-like_sf"/>
</dbReference>
<keyword evidence="1" id="KW-0645">Protease</keyword>
<dbReference type="PANTHER" id="PTHR42648:SF26">
    <property type="entry name" value="INTEGRASE CATALYTIC DOMAIN-CONTAINING PROTEIN"/>
    <property type="match status" value="1"/>
</dbReference>
<evidence type="ECO:0000256" key="2">
    <source>
        <dbReference type="ARBA" id="ARBA00022723"/>
    </source>
</evidence>
<dbReference type="Pfam" id="PF07727">
    <property type="entry name" value="RVT_2"/>
    <property type="match status" value="2"/>
</dbReference>
<dbReference type="Pfam" id="PF22936">
    <property type="entry name" value="Pol_BBD"/>
    <property type="match status" value="1"/>
</dbReference>
<dbReference type="Pfam" id="PF25597">
    <property type="entry name" value="SH3_retrovirus"/>
    <property type="match status" value="1"/>
</dbReference>
<dbReference type="Proteomes" id="UP001151760">
    <property type="component" value="Unassembled WGS sequence"/>
</dbReference>
<name>A0ABQ4X234_9ASTR</name>
<dbReference type="InterPro" id="IPR025724">
    <property type="entry name" value="GAG-pre-integrase_dom"/>
</dbReference>
<evidence type="ECO:0000259" key="6">
    <source>
        <dbReference type="PROSITE" id="PS50994"/>
    </source>
</evidence>
<keyword evidence="3" id="KW-0064">Aspartyl protease</keyword>
<proteinExistence type="predicted"/>
<dbReference type="InterPro" id="IPR001584">
    <property type="entry name" value="Integrase_cat-core"/>
</dbReference>
<dbReference type="Pfam" id="PF00665">
    <property type="entry name" value="rve"/>
    <property type="match status" value="1"/>
</dbReference>
<dbReference type="SUPFAM" id="SSF53098">
    <property type="entry name" value="Ribonuclease H-like"/>
    <property type="match status" value="1"/>
</dbReference>
<feature type="domain" description="Integrase catalytic" evidence="6">
    <location>
        <begin position="345"/>
        <end position="472"/>
    </location>
</feature>
<dbReference type="InterPro" id="IPR054722">
    <property type="entry name" value="PolX-like_BBD"/>
</dbReference>
<evidence type="ECO:0000256" key="5">
    <source>
        <dbReference type="SAM" id="MobiDB-lite"/>
    </source>
</evidence>
<feature type="compositionally biased region" description="Polar residues" evidence="5">
    <location>
        <begin position="590"/>
        <end position="602"/>
    </location>
</feature>
<dbReference type="SUPFAM" id="SSF56672">
    <property type="entry name" value="DNA/RNA polymerases"/>
    <property type="match status" value="1"/>
</dbReference>
<dbReference type="InterPro" id="IPR013103">
    <property type="entry name" value="RVT_2"/>
</dbReference>
<keyword evidence="2" id="KW-0479">Metal-binding</keyword>
<dbReference type="InterPro" id="IPR014729">
    <property type="entry name" value="Rossmann-like_a/b/a_fold"/>
</dbReference>
<dbReference type="Gene3D" id="3.30.420.10">
    <property type="entry name" value="Ribonuclease H-like superfamily/Ribonuclease H"/>
    <property type="match status" value="1"/>
</dbReference>
<dbReference type="InterPro" id="IPR036397">
    <property type="entry name" value="RNaseH_sf"/>
</dbReference>
<dbReference type="PANTHER" id="PTHR42648">
    <property type="entry name" value="TRANSPOSASE, PUTATIVE-RELATED"/>
    <property type="match status" value="1"/>
</dbReference>
<evidence type="ECO:0000313" key="7">
    <source>
        <dbReference type="EMBL" id="GJS59190.1"/>
    </source>
</evidence>
<sequence length="1053" mass="117353">MSGPNMHMFNTEEILFNLLGHMGLSSQSETSTWSTVGTTLPIASPSTFVTSPNMHASPSPFYYSHPTQQPSHVKPIGPPPGFGYLPATQPGPVYYLSPVLAQQPGPIQYVSSPCYHIVQPAQAVSPAQPITYQVVSPTQLTHSGSIGPTVNPGQETTLPHAFTVGTLHDPAPGACNMDTGASSHLNNSVTSLSDVFNTCIYPSVSVGDGHSISVTNTGHSILPTSAKSLHLNNVLITPHIVKNLIFVRQIVRGNNCTIEFDAFGFFVKDFLTRQVLLRCDSTGDLYPVTAPSPIPHAFLVSKHTWHQRLGHPGGEVLRRLVSSNFISYNKEKHPVLCHACQLGKHARLPFVSCSTVISSCFDIIHSDVWTSSISSLSGFKYYVLFLDHYSQFVWVYPLVNKSDVMSKFVLFRNYVRTQFKCEIKSFQCDHGGEFDNRRQHTLFTQNGIQFRFSCPQTSQQNGKSERMVEALNMATHLLNILPSTAIANDIPYTRLYGKDSNYALLRVFGCLCYLHLYLSHKLEPRETPSIFLGYASSHIGYRCLDLHTNKIIISCHVTFDEIVFPYGSTIPKSTTAYTFLEDTFDLHPTISNPTLTTPTIGQTDPLPHRQYPTEPAAQQSPTATPPTPASPYSAQIHSPVQQPSPMAQHTPVQLQFSPTAVSHQTTIVLDQHAPAIIQNPPVKPNPDSVHPKVTRFRFGTNRPIERLNLHVSSISPLPKSYRDAFNDPNWQNAMRDEYTALIKNKTWTLVPKPPDINIVRCMWLFRHKYMADGTLSRYKARLVANGSTQLEGVDVAETFSPVVKPGTIRTVLSLAASRHWPIHQLNVKNAFLHGDLSKTGTDTAYLLLYVDDIVLTASSESLLQQIIRSLHQEFAMTDLGPLNYFLGISVTRDSSGLFLSQKKYALEILGRAHMANCNPCRTPIDTESKLGSDGDLQVCLYMHDPREPHFSALKRILRYVQVLDMLDTVTRQKEILVVSKVYWGDARGKLVEAIEDLKLDSLVMGSSGLSCGMVVKEILSRLLEEEEKLEWWFEQDIDKEEVRFEGDEDGDEV</sequence>
<accession>A0ABQ4X234</accession>
<evidence type="ECO:0000256" key="1">
    <source>
        <dbReference type="ARBA" id="ARBA00022670"/>
    </source>
</evidence>
<dbReference type="InterPro" id="IPR039537">
    <property type="entry name" value="Retrotran_Ty1/copia-like"/>
</dbReference>
<dbReference type="InterPro" id="IPR043502">
    <property type="entry name" value="DNA/RNA_pol_sf"/>
</dbReference>
<feature type="compositionally biased region" description="Polar residues" evidence="5">
    <location>
        <begin position="636"/>
        <end position="651"/>
    </location>
</feature>
<evidence type="ECO:0000256" key="4">
    <source>
        <dbReference type="ARBA" id="ARBA00022801"/>
    </source>
</evidence>
<evidence type="ECO:0000256" key="3">
    <source>
        <dbReference type="ARBA" id="ARBA00022750"/>
    </source>
</evidence>
<reference evidence="7" key="2">
    <citation type="submission" date="2022-01" db="EMBL/GenBank/DDBJ databases">
        <authorList>
            <person name="Yamashiro T."/>
            <person name="Shiraishi A."/>
            <person name="Satake H."/>
            <person name="Nakayama K."/>
        </authorList>
    </citation>
    <scope>NUCLEOTIDE SEQUENCE</scope>
</reference>
<evidence type="ECO:0000313" key="8">
    <source>
        <dbReference type="Proteomes" id="UP001151760"/>
    </source>
</evidence>
<dbReference type="Gene3D" id="3.40.50.620">
    <property type="entry name" value="HUPs"/>
    <property type="match status" value="1"/>
</dbReference>
<dbReference type="PROSITE" id="PS50994">
    <property type="entry name" value="INTEGRASE"/>
    <property type="match status" value="1"/>
</dbReference>
<feature type="region of interest" description="Disordered" evidence="5">
    <location>
        <begin position="590"/>
        <end position="651"/>
    </location>
</feature>
<keyword evidence="8" id="KW-1185">Reference proteome</keyword>
<comment type="caution">
    <text evidence="7">The sequence shown here is derived from an EMBL/GenBank/DDBJ whole genome shotgun (WGS) entry which is preliminary data.</text>
</comment>
<keyword evidence="4" id="KW-0378">Hydrolase</keyword>
<dbReference type="Pfam" id="PF13976">
    <property type="entry name" value="gag_pre-integrs"/>
    <property type="match status" value="1"/>
</dbReference>